<dbReference type="EMBL" id="BAABAV010000001">
    <property type="protein sequence ID" value="GAA4269110.1"/>
    <property type="molecule type" value="Genomic_DNA"/>
</dbReference>
<dbReference type="NCBIfam" id="TIGR04131">
    <property type="entry name" value="Bac_Flav_CTERM"/>
    <property type="match status" value="1"/>
</dbReference>
<dbReference type="InterPro" id="IPR044023">
    <property type="entry name" value="Ig_7"/>
</dbReference>
<gene>
    <name evidence="2" type="ORF">GCM10022257_12110</name>
</gene>
<evidence type="ECO:0000313" key="3">
    <source>
        <dbReference type="Proteomes" id="UP001500027"/>
    </source>
</evidence>
<organism evidence="2 3">
    <name type="scientific">Hyunsoonleella aestuarii</name>
    <dbReference type="NCBI Taxonomy" id="912802"/>
    <lineage>
        <taxon>Bacteria</taxon>
        <taxon>Pseudomonadati</taxon>
        <taxon>Bacteroidota</taxon>
        <taxon>Flavobacteriia</taxon>
        <taxon>Flavobacteriales</taxon>
        <taxon>Flavobacteriaceae</taxon>
    </lineage>
</organism>
<comment type="caution">
    <text evidence="2">The sequence shown here is derived from an EMBL/GenBank/DDBJ whole genome shotgun (WGS) entry which is preliminary data.</text>
</comment>
<feature type="domain" description="Ig-like" evidence="1">
    <location>
        <begin position="613"/>
        <end position="688"/>
    </location>
</feature>
<dbReference type="Pfam" id="PF19081">
    <property type="entry name" value="Ig_7"/>
    <property type="match status" value="1"/>
</dbReference>
<dbReference type="Proteomes" id="UP001500027">
    <property type="component" value="Unassembled WGS sequence"/>
</dbReference>
<sequence length="1195" mass="124830">MLLFWTTTYVSAQCPTITNSNPPPICDASGLTFGDLDAFATDGGDGIVWYNSATGGTSYFDTELVAEGTYYADNNSENCISRPSLTVSFSVSPSNQNLDRLYCSNENATIQTYINDVLQPFIPSGGSVEVYNDSELSDEANTTDTIVVGAFSYYIVFIDNVGCESQIEVGNVGLFNSPPDPTPASPQLLCSASSPTIGNLDPGTTASFSWYVDLDIFGNPVQPALSPSTPLVNGNTYYVQVDDFFCDSNPIPVTVNIDIPVDPGTPTSLEYCEDSIPTSDFDLFTLLGGTPDTSGTWTGPTTTSNGHIGTVNISALTAPSTNVYTYTVPSNGVCPDGVSAVTITLFEILNSGIPSSANPASYCEADLPSAFDLFSLLDNEDPNGLWTQGTSSADPPVASPFNLVGLTPGTYSFTYTQNMLPSPCVEESTTVQVTVLQDPNAGNAINQVFCENDIVANSPFDLFNALDGSQDNNSGTWTDSSNNTISNTLDITGFTVAGSPYTFNYTIDNGTCTDTEPITITIEPAPESGTPNAPLEFCASELTAGQTVDLFDLLEGEDQTGTWNDDNGSSALTGNTLTVDGLGDGTYNFTFDVDAVGSCDDVLVTVTVIINDPPPPTASPTQSFCDAGTVGDITVTGTNIQWYEQATGGTPISGTIDLTDGGMYYATQTDPTTGCESSIRTLVSASVNQTPVAGNVGSPVTECNNNNSIDLFSTLDGTQDSGGVWQDTDGTGAVSGNSLDGTILSAGTYNFTYFIAATAPCVDASVNVSITIEESLNPGTPASINICEDSGTTDLFPLLGGADTGGTWSPALTSGTGVFDPTVDASGTYTYTLSNVCGDVSSNVAVSVTQVANAGSDNSVTVCVADGPTDLFGFLGGAQTGGTWSPALASGTGVFDPLVDIAGDYTYTIAPTAPCTSGASATITATIGDSPPPTVVNPNPSYCLVDNPTVADLDMNLTATGMITWYTDATLTITLNPADNLIDGEDYFATQTGTSGCPSSVSVQVDVSINDTATPSLSDPSETYCINDGPTINDLNLNIVEYDASSNNIVWYDALTGGNVVNDPDLLSNNTTYYAALVNPITGCESSIRLEVIPDLSDCGELVIPDGFSPNGDGTNDTFDVDNLDVLFPDFVMEIYNRYGNLVYKGNASTARFDGKSNQSGTFGQGDLPVGVYFYVFNFNDGVKKPIQGRLYLSR</sequence>
<accession>A0ABP8EAK2</accession>
<reference evidence="3" key="1">
    <citation type="journal article" date="2019" name="Int. J. Syst. Evol. Microbiol.">
        <title>The Global Catalogue of Microorganisms (GCM) 10K type strain sequencing project: providing services to taxonomists for standard genome sequencing and annotation.</title>
        <authorList>
            <consortium name="The Broad Institute Genomics Platform"/>
            <consortium name="The Broad Institute Genome Sequencing Center for Infectious Disease"/>
            <person name="Wu L."/>
            <person name="Ma J."/>
        </authorList>
    </citation>
    <scope>NUCLEOTIDE SEQUENCE [LARGE SCALE GENOMIC DNA]</scope>
    <source>
        <strain evidence="3">JCM 17452</strain>
    </source>
</reference>
<dbReference type="InterPro" id="IPR026341">
    <property type="entry name" value="T9SS_type_B"/>
</dbReference>
<name>A0ABP8EAK2_9FLAO</name>
<evidence type="ECO:0000313" key="2">
    <source>
        <dbReference type="EMBL" id="GAA4269110.1"/>
    </source>
</evidence>
<keyword evidence="3" id="KW-1185">Reference proteome</keyword>
<protein>
    <recommendedName>
        <fullName evidence="1">Ig-like domain-containing protein</fullName>
    </recommendedName>
</protein>
<dbReference type="Pfam" id="PF13585">
    <property type="entry name" value="CHU_C"/>
    <property type="match status" value="1"/>
</dbReference>
<evidence type="ECO:0000259" key="1">
    <source>
        <dbReference type="Pfam" id="PF19081"/>
    </source>
</evidence>
<proteinExistence type="predicted"/>